<dbReference type="EMBL" id="LTAI01001903">
    <property type="protein sequence ID" value="ORD93309.1"/>
    <property type="molecule type" value="Genomic_DNA"/>
</dbReference>
<dbReference type="GO" id="GO:0042147">
    <property type="term" value="P:retrograde transport, endosome to Golgi"/>
    <property type="evidence" value="ECO:0007669"/>
    <property type="project" value="InterPro"/>
</dbReference>
<gene>
    <name evidence="2" type="primary">GOT1A</name>
    <name evidence="2" type="ORF">A0H76_1502</name>
</gene>
<evidence type="ECO:0000313" key="2">
    <source>
        <dbReference type="EMBL" id="ORD93309.1"/>
    </source>
</evidence>
<feature type="transmembrane region" description="Helical" evidence="1">
    <location>
        <begin position="61"/>
        <end position="94"/>
    </location>
</feature>
<sequence>MFKLDRETGFSVIAIGMFIFLVGTLLLMDRALIACGNLIMIFGILGLIGAKPKYFLAKERLYGSVLFILGTVLMIFKFLLGGMILELIGLILIFRSSFPDIKSVVSNYLLGRPIYKIK</sequence>
<keyword evidence="1" id="KW-0812">Transmembrane</keyword>
<feature type="transmembrane region" description="Helical" evidence="1">
    <location>
        <begin position="31"/>
        <end position="49"/>
    </location>
</feature>
<organism evidence="2 3">
    <name type="scientific">Hepatospora eriocheir</name>
    <dbReference type="NCBI Taxonomy" id="1081669"/>
    <lineage>
        <taxon>Eukaryota</taxon>
        <taxon>Fungi</taxon>
        <taxon>Fungi incertae sedis</taxon>
        <taxon>Microsporidia</taxon>
        <taxon>Hepatosporidae</taxon>
        <taxon>Hepatospora</taxon>
    </lineage>
</organism>
<accession>A0A1X0Q5U2</accession>
<name>A0A1X0Q5U2_9MICR</name>
<dbReference type="GO" id="GO:0006888">
    <property type="term" value="P:endoplasmic reticulum to Golgi vesicle-mediated transport"/>
    <property type="evidence" value="ECO:0007669"/>
    <property type="project" value="InterPro"/>
</dbReference>
<dbReference type="PANTHER" id="PTHR21493:SF9">
    <property type="entry name" value="GOLGI TRANSPORT PROTEIN 1-RELATED"/>
    <property type="match status" value="1"/>
</dbReference>
<dbReference type="InterPro" id="IPR045176">
    <property type="entry name" value="Got1"/>
</dbReference>
<protein>
    <submittedName>
        <fullName evidence="2">GOT1A</fullName>
    </submittedName>
</protein>
<proteinExistence type="predicted"/>
<evidence type="ECO:0000256" key="1">
    <source>
        <dbReference type="SAM" id="Phobius"/>
    </source>
</evidence>
<dbReference type="PANTHER" id="PTHR21493">
    <property type="entry name" value="CGI-141-RELATED/LIPASE CONTAINING PROTEIN"/>
    <property type="match status" value="1"/>
</dbReference>
<dbReference type="VEuPathDB" id="MicrosporidiaDB:A0H76_1502"/>
<dbReference type="VEuPathDB" id="MicrosporidiaDB:HERIO_2238"/>
<feature type="transmembrane region" description="Helical" evidence="1">
    <location>
        <begin position="7"/>
        <end position="25"/>
    </location>
</feature>
<evidence type="ECO:0000313" key="3">
    <source>
        <dbReference type="Proteomes" id="UP000192501"/>
    </source>
</evidence>
<dbReference type="Proteomes" id="UP000192501">
    <property type="component" value="Unassembled WGS sequence"/>
</dbReference>
<keyword evidence="1" id="KW-1133">Transmembrane helix</keyword>
<comment type="caution">
    <text evidence="2">The sequence shown here is derived from an EMBL/GenBank/DDBJ whole genome shotgun (WGS) entry which is preliminary data.</text>
</comment>
<keyword evidence="1" id="KW-0472">Membrane</keyword>
<reference evidence="2 3" key="1">
    <citation type="journal article" date="2017" name="Environ. Microbiol.">
        <title>Decay of the glycolytic pathway and adaptation to intranuclear parasitism within Enterocytozoonidae microsporidia.</title>
        <authorList>
            <person name="Wiredu Boakye D."/>
            <person name="Jaroenlak P."/>
            <person name="Prachumwat A."/>
            <person name="Williams T.A."/>
            <person name="Bateman K.S."/>
            <person name="Itsathitphaisarn O."/>
            <person name="Sritunyalucksana K."/>
            <person name="Paszkiewicz K.H."/>
            <person name="Moore K.A."/>
            <person name="Stentiford G.D."/>
            <person name="Williams B.A."/>
        </authorList>
    </citation>
    <scope>NUCLEOTIDE SEQUENCE [LARGE SCALE GENOMIC DNA]</scope>
    <source>
        <strain evidence="3">canceri</strain>
    </source>
</reference>
<dbReference type="GO" id="GO:0005829">
    <property type="term" value="C:cytosol"/>
    <property type="evidence" value="ECO:0007669"/>
    <property type="project" value="GOC"/>
</dbReference>
<dbReference type="AlphaFoldDB" id="A0A1X0Q5U2"/>